<evidence type="ECO:0000256" key="2">
    <source>
        <dbReference type="SAM" id="SignalP"/>
    </source>
</evidence>
<feature type="region of interest" description="Disordered" evidence="1">
    <location>
        <begin position="549"/>
        <end position="576"/>
    </location>
</feature>
<accession>A0A8H4KZB1</accession>
<dbReference type="OrthoDB" id="5098484at2759"/>
<feature type="compositionally biased region" description="Low complexity" evidence="1">
    <location>
        <begin position="141"/>
        <end position="150"/>
    </location>
</feature>
<feature type="signal peptide" evidence="2">
    <location>
        <begin position="1"/>
        <end position="19"/>
    </location>
</feature>
<feature type="compositionally biased region" description="Low complexity" evidence="1">
    <location>
        <begin position="558"/>
        <end position="576"/>
    </location>
</feature>
<keyword evidence="2" id="KW-0732">Signal</keyword>
<feature type="region of interest" description="Disordered" evidence="1">
    <location>
        <begin position="608"/>
        <end position="627"/>
    </location>
</feature>
<sequence length="759" mass="80650">MRFGTAYLLASVFLPGTLAGVIDDRQSGYEVPCGDRPLLPGETCCDTPDGKKNICGYGFFGCCNFGHVCRVDGECVPVSDGGPPSDPTTIGGGSPPTSTENGAPPPGTTEGGNPVPTTDENGDPVTTDQGETPPPNTTDQNGNPNPTTNENGDHPTTNEEGNPVPTTDEEGNPIPTTNQGEDPPPATTDQTGIPIPTTDENGNPNPTTDEQGNPVPTTDENGDPVPTTDQGGSPPPNTTDEEGNPIPTTTEGIPPPNTTDENGNPAPTTNEGADPSPTTDEEGSPPPTTEEPGNNPTVTDGPLVTQTEWPPLTIIPVETEVPESDEDDGDPVFPCAAWFFFICIRWDGGPIIGGWRWILPPGIYTSGPPNDIEWPEGVRIEGSLPPWPKITIGNDHKPTYEDEPTSCETKSATIHVTTTSYGVSISGTVTSTTTSRVLETSNVILGCDVEDDEATETQTEVTSTSEAPDVFTDVGEWAAPLPTDDLASTGPEAASMFSEIDAYYSCQYLFHFGSVQTLSSANLIKYKLTLEIQTALEAEELSTTMSTVLSESTSTDFPTLTGEPTTDPTTIPIETSEGSSCVTTITTSVCQIPGQPCSPSLSCESWTATATTSDTPTESSEPPEPSYSWSATFYRNKCEEDITDYYSVGGYAEQGPDTACVRLKDPDVPEHDDFREYCRFFTDGGDEHGPCSEATFDEVQSWVIRDGFCTVYETEDCTHDGVWGGIDSDGDVGCTDKVPSRIVPKNWRSMSCFAMPPRD</sequence>
<dbReference type="GO" id="GO:0016787">
    <property type="term" value="F:hydrolase activity"/>
    <property type="evidence" value="ECO:0007669"/>
    <property type="project" value="UniProtKB-KW"/>
</dbReference>
<dbReference type="EMBL" id="JAADYS010002262">
    <property type="protein sequence ID" value="KAF4459086.1"/>
    <property type="molecule type" value="Genomic_DNA"/>
</dbReference>
<dbReference type="Pfam" id="PF25139">
    <property type="entry name" value="LysM14_C"/>
    <property type="match status" value="1"/>
</dbReference>
<comment type="caution">
    <text evidence="4">The sequence shown here is derived from an EMBL/GenBank/DDBJ whole genome shotgun (WGS) entry which is preliminary data.</text>
</comment>
<organism evidence="4 5">
    <name type="scientific">Fusarium albosuccineum</name>
    <dbReference type="NCBI Taxonomy" id="1237068"/>
    <lineage>
        <taxon>Eukaryota</taxon>
        <taxon>Fungi</taxon>
        <taxon>Dikarya</taxon>
        <taxon>Ascomycota</taxon>
        <taxon>Pezizomycotina</taxon>
        <taxon>Sordariomycetes</taxon>
        <taxon>Hypocreomycetidae</taxon>
        <taxon>Hypocreales</taxon>
        <taxon>Nectriaceae</taxon>
        <taxon>Fusarium</taxon>
        <taxon>Fusarium decemcellulare species complex</taxon>
    </lineage>
</organism>
<reference evidence="4 5" key="1">
    <citation type="submission" date="2020-01" db="EMBL/GenBank/DDBJ databases">
        <title>Identification and distribution of gene clusters putatively required for synthesis of sphingolipid metabolism inhibitors in phylogenetically diverse species of the filamentous fungus Fusarium.</title>
        <authorList>
            <person name="Kim H.-S."/>
            <person name="Busman M."/>
            <person name="Brown D.W."/>
            <person name="Divon H."/>
            <person name="Uhlig S."/>
            <person name="Proctor R.H."/>
        </authorList>
    </citation>
    <scope>NUCLEOTIDE SEQUENCE [LARGE SCALE GENOMIC DNA]</scope>
    <source>
        <strain evidence="4 5">NRRL 20459</strain>
    </source>
</reference>
<proteinExistence type="predicted"/>
<dbReference type="InterPro" id="IPR057277">
    <property type="entry name" value="LysM_C"/>
</dbReference>
<gene>
    <name evidence="4" type="ORF">FALBO_14165</name>
</gene>
<evidence type="ECO:0000313" key="5">
    <source>
        <dbReference type="Proteomes" id="UP000554235"/>
    </source>
</evidence>
<feature type="chain" id="PRO_5034299731" evidence="2">
    <location>
        <begin position="20"/>
        <end position="759"/>
    </location>
</feature>
<evidence type="ECO:0000313" key="4">
    <source>
        <dbReference type="EMBL" id="KAF4459086.1"/>
    </source>
</evidence>
<evidence type="ECO:0000256" key="1">
    <source>
        <dbReference type="SAM" id="MobiDB-lite"/>
    </source>
</evidence>
<dbReference type="Proteomes" id="UP000554235">
    <property type="component" value="Unassembled WGS sequence"/>
</dbReference>
<name>A0A8H4KZB1_9HYPO</name>
<feature type="region of interest" description="Disordered" evidence="1">
    <location>
        <begin position="80"/>
        <end position="309"/>
    </location>
</feature>
<feature type="compositionally biased region" description="Polar residues" evidence="1">
    <location>
        <begin position="260"/>
        <end position="271"/>
    </location>
</feature>
<keyword evidence="4" id="KW-0378">Hydrolase</keyword>
<dbReference type="AlphaFoldDB" id="A0A8H4KZB1"/>
<feature type="domain" description="Secreted LysM effector LysM C-terminal" evidence="3">
    <location>
        <begin position="629"/>
        <end position="752"/>
    </location>
</feature>
<feature type="compositionally biased region" description="Polar residues" evidence="1">
    <location>
        <begin position="115"/>
        <end position="130"/>
    </location>
</feature>
<feature type="compositionally biased region" description="Polar residues" evidence="1">
    <location>
        <begin position="198"/>
        <end position="219"/>
    </location>
</feature>
<evidence type="ECO:0000259" key="3">
    <source>
        <dbReference type="Pfam" id="PF25139"/>
    </source>
</evidence>
<feature type="compositionally biased region" description="Low complexity" evidence="1">
    <location>
        <begin position="80"/>
        <end position="99"/>
    </location>
</feature>
<keyword evidence="5" id="KW-1185">Reference proteome</keyword>
<protein>
    <submittedName>
        <fullName evidence="4">Glycoside hydrolase family 18</fullName>
    </submittedName>
</protein>